<dbReference type="AlphaFoldDB" id="A0A0E9R111"/>
<dbReference type="EMBL" id="GBXM01085793">
    <property type="protein sequence ID" value="JAH22784.1"/>
    <property type="molecule type" value="Transcribed_RNA"/>
</dbReference>
<proteinExistence type="predicted"/>
<reference evidence="1" key="2">
    <citation type="journal article" date="2015" name="Fish Shellfish Immunol.">
        <title>Early steps in the European eel (Anguilla anguilla)-Vibrio vulnificus interaction in the gills: Role of the RtxA13 toxin.</title>
        <authorList>
            <person name="Callol A."/>
            <person name="Pajuelo D."/>
            <person name="Ebbesson L."/>
            <person name="Teles M."/>
            <person name="MacKenzie S."/>
            <person name="Amaro C."/>
        </authorList>
    </citation>
    <scope>NUCLEOTIDE SEQUENCE</scope>
</reference>
<reference evidence="1" key="1">
    <citation type="submission" date="2014-11" db="EMBL/GenBank/DDBJ databases">
        <authorList>
            <person name="Amaro Gonzalez C."/>
        </authorList>
    </citation>
    <scope>NUCLEOTIDE SEQUENCE</scope>
</reference>
<evidence type="ECO:0000313" key="1">
    <source>
        <dbReference type="EMBL" id="JAH22784.1"/>
    </source>
</evidence>
<sequence length="51" mass="5879">MYFKDALIHFCVLRYTQNIHATDTKMGGLSLASNIFTDQKLPCRCLWTPKS</sequence>
<accession>A0A0E9R111</accession>
<protein>
    <submittedName>
        <fullName evidence="1">Uncharacterized protein</fullName>
    </submittedName>
</protein>
<organism evidence="1">
    <name type="scientific">Anguilla anguilla</name>
    <name type="common">European freshwater eel</name>
    <name type="synonym">Muraena anguilla</name>
    <dbReference type="NCBI Taxonomy" id="7936"/>
    <lineage>
        <taxon>Eukaryota</taxon>
        <taxon>Metazoa</taxon>
        <taxon>Chordata</taxon>
        <taxon>Craniata</taxon>
        <taxon>Vertebrata</taxon>
        <taxon>Euteleostomi</taxon>
        <taxon>Actinopterygii</taxon>
        <taxon>Neopterygii</taxon>
        <taxon>Teleostei</taxon>
        <taxon>Anguilliformes</taxon>
        <taxon>Anguillidae</taxon>
        <taxon>Anguilla</taxon>
    </lineage>
</organism>
<name>A0A0E9R111_ANGAN</name>